<dbReference type="KEGG" id="atq:GH723_15415"/>
<name>A0A5Q2RLL9_9ACTN</name>
<proteinExistence type="predicted"/>
<dbReference type="Gene3D" id="1.20.120.520">
    <property type="entry name" value="nmb1532 protein domain like"/>
    <property type="match status" value="1"/>
</dbReference>
<sequence length="188" mass="21322">MDALALLTADHNRVRGLFARFEEAKEAEDVALMADLCQQIFTELEVHTSIEEDIFYPEVRDESEDLQEVVDEGIEEHHVVDVLMEEMKALEPGSDEWVAKMTVLIENVEHHAEEEESEMFPEVRSQTSAEFLDSMAEKLESRKKQLGAPTLADKIDLTKAELDEKAKEQQIPGRSKMDHDELAATVAP</sequence>
<feature type="domain" description="Hemerythrin-like" evidence="2">
    <location>
        <begin position="3"/>
        <end position="122"/>
    </location>
</feature>
<dbReference type="PANTHER" id="PTHR35585">
    <property type="entry name" value="HHE DOMAIN PROTEIN (AFU_ORTHOLOGUE AFUA_4G00730)"/>
    <property type="match status" value="1"/>
</dbReference>
<evidence type="ECO:0000256" key="1">
    <source>
        <dbReference type="SAM" id="MobiDB-lite"/>
    </source>
</evidence>
<dbReference type="Pfam" id="PF01814">
    <property type="entry name" value="Hemerythrin"/>
    <property type="match status" value="1"/>
</dbReference>
<dbReference type="PANTHER" id="PTHR35585:SF1">
    <property type="entry name" value="HHE DOMAIN PROTEIN (AFU_ORTHOLOGUE AFUA_4G00730)"/>
    <property type="match status" value="1"/>
</dbReference>
<dbReference type="EMBL" id="CP045851">
    <property type="protein sequence ID" value="QGG96374.1"/>
    <property type="molecule type" value="Genomic_DNA"/>
</dbReference>
<evidence type="ECO:0000259" key="2">
    <source>
        <dbReference type="Pfam" id="PF01814"/>
    </source>
</evidence>
<evidence type="ECO:0000313" key="4">
    <source>
        <dbReference type="Proteomes" id="UP000334019"/>
    </source>
</evidence>
<dbReference type="RefSeq" id="WP_153760478.1">
    <property type="nucleotide sequence ID" value="NZ_CP045851.1"/>
</dbReference>
<organism evidence="3 4">
    <name type="scientific">Actinomarinicola tropica</name>
    <dbReference type="NCBI Taxonomy" id="2789776"/>
    <lineage>
        <taxon>Bacteria</taxon>
        <taxon>Bacillati</taxon>
        <taxon>Actinomycetota</taxon>
        <taxon>Acidimicrobiia</taxon>
        <taxon>Acidimicrobiales</taxon>
        <taxon>Iamiaceae</taxon>
        <taxon>Actinomarinicola</taxon>
    </lineage>
</organism>
<dbReference type="InterPro" id="IPR012312">
    <property type="entry name" value="Hemerythrin-like"/>
</dbReference>
<feature type="region of interest" description="Disordered" evidence="1">
    <location>
        <begin position="163"/>
        <end position="188"/>
    </location>
</feature>
<protein>
    <submittedName>
        <fullName evidence="3">Hemerythrin domain-containing protein</fullName>
    </submittedName>
</protein>
<keyword evidence="4" id="KW-1185">Reference proteome</keyword>
<reference evidence="3 4" key="1">
    <citation type="submission" date="2019-11" db="EMBL/GenBank/DDBJ databases">
        <authorList>
            <person name="He Y."/>
        </authorList>
    </citation>
    <scope>NUCLEOTIDE SEQUENCE [LARGE SCALE GENOMIC DNA]</scope>
    <source>
        <strain evidence="3 4">SCSIO 58843</strain>
    </source>
</reference>
<evidence type="ECO:0000313" key="3">
    <source>
        <dbReference type="EMBL" id="QGG96374.1"/>
    </source>
</evidence>
<dbReference type="Proteomes" id="UP000334019">
    <property type="component" value="Chromosome"/>
</dbReference>
<accession>A0A5Q2RLL9</accession>
<dbReference type="AlphaFoldDB" id="A0A5Q2RLL9"/>
<gene>
    <name evidence="3" type="ORF">GH723_15415</name>
</gene>